<protein>
    <recommendedName>
        <fullName evidence="2">Campylobacter invasion antigen D C-terminal domain-containing protein</fullName>
    </recommendedName>
</protein>
<feature type="compositionally biased region" description="Polar residues" evidence="1">
    <location>
        <begin position="47"/>
        <end position="61"/>
    </location>
</feature>
<evidence type="ECO:0000313" key="3">
    <source>
        <dbReference type="EMBL" id="STR19412.1"/>
    </source>
</evidence>
<evidence type="ECO:0000256" key="1">
    <source>
        <dbReference type="SAM" id="MobiDB-lite"/>
    </source>
</evidence>
<evidence type="ECO:0000313" key="4">
    <source>
        <dbReference type="Proteomes" id="UP000254195"/>
    </source>
</evidence>
<accession>A0A377RMK5</accession>
<sequence>MAGRMELKNIISETLNEIEKMAKTIDNNFDAAQKTPSFFKTPPYLQNAKNAETPPMSNTEPKNAAKIETQEKITEENTEEKEEETPEIITEEITQENPTQVLIPNERVFLKNLLERTLVLFQGMQALEEKDALKRLDLVVRFLQYQLSVLEKRLESLERENTE</sequence>
<dbReference type="InterPro" id="IPR054057">
    <property type="entry name" value="CiaD_C"/>
</dbReference>
<dbReference type="Proteomes" id="UP000254195">
    <property type="component" value="Unassembled WGS sequence"/>
</dbReference>
<proteinExistence type="predicted"/>
<name>A0A377RMK5_HELPX</name>
<dbReference type="AlphaFoldDB" id="A0A377RMK5"/>
<reference evidence="3 4" key="1">
    <citation type="submission" date="2018-06" db="EMBL/GenBank/DDBJ databases">
        <authorList>
            <consortium name="Pathogen Informatics"/>
            <person name="Doyle S."/>
        </authorList>
    </citation>
    <scope>NUCLEOTIDE SEQUENCE [LARGE SCALE GENOMIC DNA]</scope>
    <source>
        <strain evidence="3 4">NCTC13094</strain>
    </source>
</reference>
<organism evidence="3 4">
    <name type="scientific">Helicobacter pylori</name>
    <name type="common">Campylobacter pylori</name>
    <dbReference type="NCBI Taxonomy" id="210"/>
    <lineage>
        <taxon>Bacteria</taxon>
        <taxon>Pseudomonadati</taxon>
        <taxon>Campylobacterota</taxon>
        <taxon>Epsilonproteobacteria</taxon>
        <taxon>Campylobacterales</taxon>
        <taxon>Helicobacteraceae</taxon>
        <taxon>Helicobacter</taxon>
    </lineage>
</organism>
<gene>
    <name evidence="3" type="ORF">NCTC13094_00499</name>
</gene>
<feature type="domain" description="Campylobacter invasion antigen D C-terminal" evidence="2">
    <location>
        <begin position="104"/>
        <end position="155"/>
    </location>
</feature>
<feature type="compositionally biased region" description="Acidic residues" evidence="1">
    <location>
        <begin position="76"/>
        <end position="91"/>
    </location>
</feature>
<feature type="compositionally biased region" description="Basic and acidic residues" evidence="1">
    <location>
        <begin position="63"/>
        <end position="75"/>
    </location>
</feature>
<dbReference type="Pfam" id="PF21862">
    <property type="entry name" value="CiaD"/>
    <property type="match status" value="1"/>
</dbReference>
<feature type="region of interest" description="Disordered" evidence="1">
    <location>
        <begin position="34"/>
        <end position="91"/>
    </location>
</feature>
<evidence type="ECO:0000259" key="2">
    <source>
        <dbReference type="Pfam" id="PF21862"/>
    </source>
</evidence>
<dbReference type="EMBL" id="UGJP01000001">
    <property type="protein sequence ID" value="STR19412.1"/>
    <property type="molecule type" value="Genomic_DNA"/>
</dbReference>